<evidence type="ECO:0000313" key="3">
    <source>
        <dbReference type="Proteomes" id="UP001243330"/>
    </source>
</evidence>
<feature type="compositionally biased region" description="Polar residues" evidence="1">
    <location>
        <begin position="79"/>
        <end position="92"/>
    </location>
</feature>
<comment type="caution">
    <text evidence="2">The sequence shown here is derived from an EMBL/GenBank/DDBJ whole genome shotgun (WGS) entry which is preliminary data.</text>
</comment>
<proteinExistence type="predicted"/>
<accession>A0AAD9ER71</accession>
<evidence type="ECO:0000256" key="1">
    <source>
        <dbReference type="SAM" id="MobiDB-lite"/>
    </source>
</evidence>
<dbReference type="AlphaFoldDB" id="A0AAD9ER71"/>
<organism evidence="2 3">
    <name type="scientific">Colletotrichum chrysophilum</name>
    <dbReference type="NCBI Taxonomy" id="1836956"/>
    <lineage>
        <taxon>Eukaryota</taxon>
        <taxon>Fungi</taxon>
        <taxon>Dikarya</taxon>
        <taxon>Ascomycota</taxon>
        <taxon>Pezizomycotina</taxon>
        <taxon>Sordariomycetes</taxon>
        <taxon>Hypocreomycetidae</taxon>
        <taxon>Glomerellales</taxon>
        <taxon>Glomerellaceae</taxon>
        <taxon>Colletotrichum</taxon>
        <taxon>Colletotrichum gloeosporioides species complex</taxon>
    </lineage>
</organism>
<reference evidence="2" key="1">
    <citation type="submission" date="2023-01" db="EMBL/GenBank/DDBJ databases">
        <title>Colletotrichum chrysophilum M932 genome sequence.</title>
        <authorList>
            <person name="Baroncelli R."/>
        </authorList>
    </citation>
    <scope>NUCLEOTIDE SEQUENCE</scope>
    <source>
        <strain evidence="2">M932</strain>
    </source>
</reference>
<name>A0AAD9ER71_9PEZI</name>
<gene>
    <name evidence="2" type="ORF">CCHR01_00595</name>
</gene>
<feature type="compositionally biased region" description="Polar residues" evidence="1">
    <location>
        <begin position="112"/>
        <end position="127"/>
    </location>
</feature>
<dbReference type="Proteomes" id="UP001243330">
    <property type="component" value="Unassembled WGS sequence"/>
</dbReference>
<protein>
    <submittedName>
        <fullName evidence="2">Uncharacterized protein</fullName>
    </submittedName>
</protein>
<feature type="compositionally biased region" description="Basic and acidic residues" evidence="1">
    <location>
        <begin position="94"/>
        <end position="108"/>
    </location>
</feature>
<evidence type="ECO:0000313" key="2">
    <source>
        <dbReference type="EMBL" id="KAK1856832.1"/>
    </source>
</evidence>
<dbReference type="EMBL" id="JAQOWY010000005">
    <property type="protein sequence ID" value="KAK1856832.1"/>
    <property type="molecule type" value="Genomic_DNA"/>
</dbReference>
<sequence>MEMECSMSAGAGQGRWQPAAAAGRWQQLEQEQEQEQQEAWKERTNGQAPTQAPKKDRTGQGRRADGHDGDVPGPGESGQAPSTIHHPSSTLRGAQKEWRSDWPEEERGQGQTGPRSCQASACTTTGSLPWVPTRSEPDQSLVTVEPAATNSANRSARREKERGGRQGSSAGPTWPPSDVSLYLSEPKAPHVFRAMPGVSGCTK</sequence>
<keyword evidence="3" id="KW-1185">Reference proteome</keyword>
<feature type="region of interest" description="Disordered" evidence="1">
    <location>
        <begin position="1"/>
        <end position="180"/>
    </location>
</feature>
<feature type="compositionally biased region" description="Basic and acidic residues" evidence="1">
    <location>
        <begin position="53"/>
        <end position="70"/>
    </location>
</feature>